<organism evidence="17 18">
    <name type="scientific">Umboniibacter marinipuniceus</name>
    <dbReference type="NCBI Taxonomy" id="569599"/>
    <lineage>
        <taxon>Bacteria</taxon>
        <taxon>Pseudomonadati</taxon>
        <taxon>Pseudomonadota</taxon>
        <taxon>Gammaproteobacteria</taxon>
        <taxon>Cellvibrionales</taxon>
        <taxon>Cellvibrionaceae</taxon>
        <taxon>Umboniibacter</taxon>
    </lineage>
</organism>
<dbReference type="PANTHER" id="PTHR45453">
    <property type="entry name" value="PHOSPHATE REGULON SENSOR PROTEIN PHOR"/>
    <property type="match status" value="1"/>
</dbReference>
<evidence type="ECO:0000256" key="14">
    <source>
        <dbReference type="ARBA" id="ARBA00023136"/>
    </source>
</evidence>
<dbReference type="InterPro" id="IPR021766">
    <property type="entry name" value="PhoR_N"/>
</dbReference>
<name>A0A3M0AH08_9GAMM</name>
<evidence type="ECO:0000256" key="9">
    <source>
        <dbReference type="ARBA" id="ARBA00022741"/>
    </source>
</evidence>
<dbReference type="SUPFAM" id="SSF55874">
    <property type="entry name" value="ATPase domain of HSP90 chaperone/DNA topoisomerase II/histidine kinase"/>
    <property type="match status" value="1"/>
</dbReference>
<accession>A0A3M0AH08</accession>
<dbReference type="GO" id="GO:0005886">
    <property type="term" value="C:plasma membrane"/>
    <property type="evidence" value="ECO:0007669"/>
    <property type="project" value="UniProtKB-SubCell"/>
</dbReference>
<dbReference type="InterPro" id="IPR036097">
    <property type="entry name" value="HisK_dim/P_sf"/>
</dbReference>
<dbReference type="Gene3D" id="3.30.565.10">
    <property type="entry name" value="Histidine kinase-like ATPase, C-terminal domain"/>
    <property type="match status" value="1"/>
</dbReference>
<evidence type="ECO:0000256" key="5">
    <source>
        <dbReference type="ARBA" id="ARBA00022475"/>
    </source>
</evidence>
<dbReference type="CDD" id="cd00082">
    <property type="entry name" value="HisKA"/>
    <property type="match status" value="1"/>
</dbReference>
<dbReference type="InterPro" id="IPR003661">
    <property type="entry name" value="HisK_dim/P_dom"/>
</dbReference>
<dbReference type="FunFam" id="3.30.565.10:FF:000006">
    <property type="entry name" value="Sensor histidine kinase WalK"/>
    <property type="match status" value="1"/>
</dbReference>
<dbReference type="InterPro" id="IPR004358">
    <property type="entry name" value="Sig_transdc_His_kin-like_C"/>
</dbReference>
<evidence type="ECO:0000256" key="12">
    <source>
        <dbReference type="ARBA" id="ARBA00022989"/>
    </source>
</evidence>
<feature type="transmembrane region" description="Helical" evidence="15">
    <location>
        <begin position="16"/>
        <end position="49"/>
    </location>
</feature>
<keyword evidence="14 15" id="KW-0472">Membrane</keyword>
<dbReference type="EC" id="2.7.13.3" evidence="3"/>
<dbReference type="InterPro" id="IPR003594">
    <property type="entry name" value="HATPase_dom"/>
</dbReference>
<evidence type="ECO:0000256" key="6">
    <source>
        <dbReference type="ARBA" id="ARBA00022553"/>
    </source>
</evidence>
<comment type="caution">
    <text evidence="17">The sequence shown here is derived from an EMBL/GenBank/DDBJ whole genome shotgun (WGS) entry which is preliminary data.</text>
</comment>
<keyword evidence="8 15" id="KW-0812">Transmembrane</keyword>
<evidence type="ECO:0000256" key="3">
    <source>
        <dbReference type="ARBA" id="ARBA00012438"/>
    </source>
</evidence>
<keyword evidence="4" id="KW-0813">Transport</keyword>
<dbReference type="Gene3D" id="1.10.287.130">
    <property type="match status" value="1"/>
</dbReference>
<dbReference type="InterPro" id="IPR014310">
    <property type="entry name" value="Sig_transdc_His_kinase_PhoR"/>
</dbReference>
<feature type="domain" description="Histidine kinase" evidence="16">
    <location>
        <begin position="213"/>
        <end position="429"/>
    </location>
</feature>
<keyword evidence="9" id="KW-0547">Nucleotide-binding</keyword>
<keyword evidence="11" id="KW-0067">ATP-binding</keyword>
<sequence>MQTTRYRGLIAELRRAVIIIGLCLLAGIIVGQPLAGLVVGNVAYFFLLFREAQEFYRWLEGKSSTLPEANQVLVDVAEAIHFIRVRHRKTKRRLQQQLSRVEKSTSALADGVVVIAEGDSLQWWNAAAGEMLKLEAGTDSGQAITNFVRDPTFLAYLDAKDYSRPFQLQLTAESTRVLQLQVTQYGGNERLIVLRDVTHVTQLEQMRKDFVANVSHELRTPLTVLKGYFETFEGISEMLPPNVAKGLGQMSMQVERMNETVEDLMLLSRLDESDTLKTTALVDLSALARRVMTAAQMLSAERHEFLDEIEDGHRVLGVETELYSALSNIAFNAVKYSPEGGAIRFRLRAKGDKLSFSVKDEGVGIEPKHIPRLTERFYRADSSRNRKIGGTGLGLAITKHVLLRHQAEMKILSWPGKGSTFRAIFPRLKDSIETVDQSSARTNVGASAED</sequence>
<dbReference type="GO" id="GO:0005524">
    <property type="term" value="F:ATP binding"/>
    <property type="evidence" value="ECO:0007669"/>
    <property type="project" value="UniProtKB-KW"/>
</dbReference>
<dbReference type="GO" id="GO:0016036">
    <property type="term" value="P:cellular response to phosphate starvation"/>
    <property type="evidence" value="ECO:0007669"/>
    <property type="project" value="TreeGrafter"/>
</dbReference>
<proteinExistence type="predicted"/>
<protein>
    <recommendedName>
        <fullName evidence="3">histidine kinase</fullName>
        <ecNumber evidence="3">2.7.13.3</ecNumber>
    </recommendedName>
</protein>
<keyword evidence="10 17" id="KW-0418">Kinase</keyword>
<dbReference type="InterPro" id="IPR050351">
    <property type="entry name" value="BphY/WalK/GraS-like"/>
</dbReference>
<evidence type="ECO:0000256" key="11">
    <source>
        <dbReference type="ARBA" id="ARBA00022840"/>
    </source>
</evidence>
<comment type="catalytic activity">
    <reaction evidence="1">
        <text>ATP + protein L-histidine = ADP + protein N-phospho-L-histidine.</text>
        <dbReference type="EC" id="2.7.13.3"/>
    </reaction>
</comment>
<dbReference type="SMART" id="SM00388">
    <property type="entry name" value="HisKA"/>
    <property type="match status" value="1"/>
</dbReference>
<comment type="subcellular location">
    <subcellularLocation>
        <location evidence="2">Cell membrane</location>
    </subcellularLocation>
</comment>
<evidence type="ECO:0000256" key="1">
    <source>
        <dbReference type="ARBA" id="ARBA00000085"/>
    </source>
</evidence>
<dbReference type="AlphaFoldDB" id="A0A3M0AH08"/>
<reference evidence="17 18" key="1">
    <citation type="submission" date="2018-10" db="EMBL/GenBank/DDBJ databases">
        <title>Genomic Encyclopedia of Type Strains, Phase IV (KMG-IV): sequencing the most valuable type-strain genomes for metagenomic binning, comparative biology and taxonomic classification.</title>
        <authorList>
            <person name="Goeker M."/>
        </authorList>
    </citation>
    <scope>NUCLEOTIDE SEQUENCE [LARGE SCALE GENOMIC DNA]</scope>
    <source>
        <strain evidence="17 18">DSM 25080</strain>
    </source>
</reference>
<keyword evidence="18" id="KW-1185">Reference proteome</keyword>
<dbReference type="SMART" id="SM00387">
    <property type="entry name" value="HATPase_c"/>
    <property type="match status" value="1"/>
</dbReference>
<evidence type="ECO:0000259" key="16">
    <source>
        <dbReference type="PROSITE" id="PS50109"/>
    </source>
</evidence>
<dbReference type="RefSeq" id="WP_121875411.1">
    <property type="nucleotide sequence ID" value="NZ_REFJ01000001.1"/>
</dbReference>
<dbReference type="InterPro" id="IPR036890">
    <property type="entry name" value="HATPase_C_sf"/>
</dbReference>
<keyword evidence="6" id="KW-0597">Phosphoprotein</keyword>
<dbReference type="Gene3D" id="3.30.450.20">
    <property type="entry name" value="PAS domain"/>
    <property type="match status" value="1"/>
</dbReference>
<keyword evidence="13" id="KW-0902">Two-component regulatory system</keyword>
<dbReference type="Pfam" id="PF02518">
    <property type="entry name" value="HATPase_c"/>
    <property type="match status" value="1"/>
</dbReference>
<dbReference type="SUPFAM" id="SSF47384">
    <property type="entry name" value="Homodimeric domain of signal transducing histidine kinase"/>
    <property type="match status" value="1"/>
</dbReference>
<dbReference type="GO" id="GO:0000155">
    <property type="term" value="F:phosphorelay sensor kinase activity"/>
    <property type="evidence" value="ECO:0007669"/>
    <property type="project" value="InterPro"/>
</dbReference>
<dbReference type="Pfam" id="PF00512">
    <property type="entry name" value="HisKA"/>
    <property type="match status" value="1"/>
</dbReference>
<evidence type="ECO:0000256" key="2">
    <source>
        <dbReference type="ARBA" id="ARBA00004236"/>
    </source>
</evidence>
<dbReference type="PANTHER" id="PTHR45453:SF1">
    <property type="entry name" value="PHOSPHATE REGULON SENSOR PROTEIN PHOR"/>
    <property type="match status" value="1"/>
</dbReference>
<evidence type="ECO:0000313" key="17">
    <source>
        <dbReference type="EMBL" id="RMA82058.1"/>
    </source>
</evidence>
<evidence type="ECO:0000256" key="10">
    <source>
        <dbReference type="ARBA" id="ARBA00022777"/>
    </source>
</evidence>
<dbReference type="InterPro" id="IPR005467">
    <property type="entry name" value="His_kinase_dom"/>
</dbReference>
<keyword evidence="12 15" id="KW-1133">Transmembrane helix</keyword>
<evidence type="ECO:0000256" key="4">
    <source>
        <dbReference type="ARBA" id="ARBA00022448"/>
    </source>
</evidence>
<evidence type="ECO:0000256" key="7">
    <source>
        <dbReference type="ARBA" id="ARBA00022679"/>
    </source>
</evidence>
<keyword evidence="7" id="KW-0808">Transferase</keyword>
<dbReference type="NCBIfam" id="TIGR02966">
    <property type="entry name" value="phoR_proteo"/>
    <property type="match status" value="1"/>
</dbReference>
<dbReference type="Pfam" id="PF11808">
    <property type="entry name" value="PhoR"/>
    <property type="match status" value="1"/>
</dbReference>
<dbReference type="GO" id="GO:0004721">
    <property type="term" value="F:phosphoprotein phosphatase activity"/>
    <property type="evidence" value="ECO:0007669"/>
    <property type="project" value="InterPro"/>
</dbReference>
<dbReference type="OrthoDB" id="9813151at2"/>
<dbReference type="PROSITE" id="PS50109">
    <property type="entry name" value="HIS_KIN"/>
    <property type="match status" value="1"/>
</dbReference>
<dbReference type="EMBL" id="REFJ01000001">
    <property type="protein sequence ID" value="RMA82058.1"/>
    <property type="molecule type" value="Genomic_DNA"/>
</dbReference>
<dbReference type="Proteomes" id="UP000267187">
    <property type="component" value="Unassembled WGS sequence"/>
</dbReference>
<evidence type="ECO:0000256" key="15">
    <source>
        <dbReference type="SAM" id="Phobius"/>
    </source>
</evidence>
<keyword evidence="5" id="KW-1003">Cell membrane</keyword>
<gene>
    <name evidence="17" type="ORF">DFR27_0005</name>
</gene>
<dbReference type="PRINTS" id="PR00344">
    <property type="entry name" value="BCTRLSENSOR"/>
</dbReference>
<evidence type="ECO:0000256" key="13">
    <source>
        <dbReference type="ARBA" id="ARBA00023012"/>
    </source>
</evidence>
<dbReference type="FunFam" id="1.10.287.130:FF:000001">
    <property type="entry name" value="Two-component sensor histidine kinase"/>
    <property type="match status" value="1"/>
</dbReference>
<evidence type="ECO:0000313" key="18">
    <source>
        <dbReference type="Proteomes" id="UP000267187"/>
    </source>
</evidence>
<evidence type="ECO:0000256" key="8">
    <source>
        <dbReference type="ARBA" id="ARBA00022692"/>
    </source>
</evidence>